<evidence type="ECO:0000256" key="4">
    <source>
        <dbReference type="ARBA" id="ARBA00022801"/>
    </source>
</evidence>
<reference evidence="9 10" key="1">
    <citation type="submission" date="2017-12" db="EMBL/GenBank/DDBJ databases">
        <title>Streptomyces populusis sp. nov., a novel endophytic actinobacterium isolated from stems of Populus adenopoda Maxim.</title>
        <authorList>
            <person name="Wang Z."/>
        </authorList>
    </citation>
    <scope>NUCLEOTIDE SEQUENCE [LARGE SCALE GENOMIC DNA]</scope>
    <source>
        <strain evidence="9 10">A249</strain>
    </source>
</reference>
<keyword evidence="4" id="KW-0378">Hydrolase</keyword>
<dbReference type="AlphaFoldDB" id="A0A2I0SXJ2"/>
<dbReference type="EMBL" id="PJOS01000002">
    <property type="protein sequence ID" value="PKT74642.1"/>
    <property type="molecule type" value="Genomic_DNA"/>
</dbReference>
<evidence type="ECO:0000313" key="9">
    <source>
        <dbReference type="EMBL" id="PKT74642.1"/>
    </source>
</evidence>
<name>A0A2I0SXJ2_9ACTN</name>
<evidence type="ECO:0000256" key="2">
    <source>
        <dbReference type="ARBA" id="ARBA00022475"/>
    </source>
</evidence>
<dbReference type="RefSeq" id="WP_103547387.1">
    <property type="nucleotide sequence ID" value="NZ_KZ626841.1"/>
</dbReference>
<proteinExistence type="predicted"/>
<dbReference type="PANTHER" id="PTHR14969:SF62">
    <property type="entry name" value="DECAPRENYLPHOSPHORYL-5-PHOSPHORIBOSE PHOSPHATASE RV3807C-RELATED"/>
    <property type="match status" value="1"/>
</dbReference>
<protein>
    <submittedName>
        <fullName evidence="9">Phosphoesterase</fullName>
    </submittedName>
</protein>
<dbReference type="InterPro" id="IPR036938">
    <property type="entry name" value="PAP2/HPO_sf"/>
</dbReference>
<evidence type="ECO:0000259" key="8">
    <source>
        <dbReference type="SMART" id="SM00014"/>
    </source>
</evidence>
<evidence type="ECO:0000256" key="1">
    <source>
        <dbReference type="ARBA" id="ARBA00004651"/>
    </source>
</evidence>
<dbReference type="GO" id="GO:0016301">
    <property type="term" value="F:kinase activity"/>
    <property type="evidence" value="ECO:0007669"/>
    <property type="project" value="InterPro"/>
</dbReference>
<evidence type="ECO:0000313" key="10">
    <source>
        <dbReference type="Proteomes" id="UP000236178"/>
    </source>
</evidence>
<dbReference type="GO" id="GO:0005886">
    <property type="term" value="C:plasma membrane"/>
    <property type="evidence" value="ECO:0007669"/>
    <property type="project" value="UniProtKB-SubCell"/>
</dbReference>
<comment type="caution">
    <text evidence="9">The sequence shown here is derived from an EMBL/GenBank/DDBJ whole genome shotgun (WGS) entry which is preliminary data.</text>
</comment>
<dbReference type="InterPro" id="IPR001206">
    <property type="entry name" value="Diacylglycerol_kinase_cat_dom"/>
</dbReference>
<evidence type="ECO:0000256" key="5">
    <source>
        <dbReference type="ARBA" id="ARBA00022989"/>
    </source>
</evidence>
<dbReference type="InterPro" id="IPR016064">
    <property type="entry name" value="NAD/diacylglycerol_kinase_sf"/>
</dbReference>
<dbReference type="PANTHER" id="PTHR14969">
    <property type="entry name" value="SPHINGOSINE-1-PHOSPHATE PHOSPHOHYDROLASE"/>
    <property type="match status" value="1"/>
</dbReference>
<dbReference type="Gene3D" id="3.40.50.10330">
    <property type="entry name" value="Probable inorganic polyphosphate/atp-NAD kinase, domain 1"/>
    <property type="match status" value="1"/>
</dbReference>
<dbReference type="InterPro" id="IPR000326">
    <property type="entry name" value="PAP2/HPO"/>
</dbReference>
<dbReference type="SUPFAM" id="SSF48317">
    <property type="entry name" value="Acid phosphatase/Vanadium-dependent haloperoxidase"/>
    <property type="match status" value="1"/>
</dbReference>
<dbReference type="InterPro" id="IPR017438">
    <property type="entry name" value="ATP-NAD_kinase_N"/>
</dbReference>
<gene>
    <name evidence="9" type="ORF">CW362_01275</name>
</gene>
<dbReference type="GO" id="GO:0016787">
    <property type="term" value="F:hydrolase activity"/>
    <property type="evidence" value="ECO:0007669"/>
    <property type="project" value="UniProtKB-KW"/>
</dbReference>
<dbReference type="Proteomes" id="UP000236178">
    <property type="component" value="Unassembled WGS sequence"/>
</dbReference>
<dbReference type="Pfam" id="PF00781">
    <property type="entry name" value="DAGK_cat"/>
    <property type="match status" value="1"/>
</dbReference>
<dbReference type="SMART" id="SM00014">
    <property type="entry name" value="acidPPc"/>
    <property type="match status" value="1"/>
</dbReference>
<evidence type="ECO:0000256" key="7">
    <source>
        <dbReference type="SAM" id="MobiDB-lite"/>
    </source>
</evidence>
<keyword evidence="6" id="KW-0472">Membrane</keyword>
<feature type="domain" description="Phosphatidic acid phosphatase type 2/haloperoxidase" evidence="8">
    <location>
        <begin position="60"/>
        <end position="169"/>
    </location>
</feature>
<dbReference type="SUPFAM" id="SSF111331">
    <property type="entry name" value="NAD kinase/diacylglycerol kinase-like"/>
    <property type="match status" value="1"/>
</dbReference>
<accession>A0A2I0SXJ2</accession>
<dbReference type="OrthoDB" id="5242960at2"/>
<keyword evidence="2" id="KW-1003">Cell membrane</keyword>
<dbReference type="Gene3D" id="1.20.144.10">
    <property type="entry name" value="Phosphatidic acid phosphatase type 2/haloperoxidase"/>
    <property type="match status" value="1"/>
</dbReference>
<sequence>MGALLDWDQRLFTRVATARVPGADPALRRLSHAANHGRLWFGAAAGIGLVGGPAGRRAALRGLGSLALASFTVNTLVKWSARRPRPLLEGVPAIRHLARQPHTTSFPSGHSASAAAFATAVALESKRYGVLVAPVAAAVAFSRVYVGVHYPGDVLAGVAIGAGAAALTCRWWPPRPVVPERERPAARAPALPLGKGLVVVVDDPAGAGDPEVQPMYVRRLRALLPEAEVVERGPDDDFTELLAAAADRAVGTGGALGVCGSGAGIAAAAHEAAERGLALAVFPDGAADRFALDVGVPDFEAASVAVARGEAVSVDIGVARSGTGEDTWFLNEFSIGPYPELVRLRARLERRWADVPAAAVALLRVLGAARPVELNVNGRPRRLWLFLAGNGHYVPEGIAPAFRPRLDEDLLDVRLVDAGRRLARTRAVAAAALGTLEHSRVYEAERVPWVELEGITGADALAYDGEPRLGAAGLRLEKEYRALVVYRPVREPGETVQEAGRASARSRVRGRRLPADGGPSA</sequence>
<keyword evidence="3" id="KW-0812">Transmembrane</keyword>
<keyword evidence="10" id="KW-1185">Reference proteome</keyword>
<evidence type="ECO:0000256" key="6">
    <source>
        <dbReference type="ARBA" id="ARBA00023136"/>
    </source>
</evidence>
<keyword evidence="5" id="KW-1133">Transmembrane helix</keyword>
<feature type="region of interest" description="Disordered" evidence="7">
    <location>
        <begin position="494"/>
        <end position="521"/>
    </location>
</feature>
<dbReference type="Gene3D" id="2.60.200.40">
    <property type="match status" value="1"/>
</dbReference>
<comment type="subcellular location">
    <subcellularLocation>
        <location evidence="1">Cell membrane</location>
        <topology evidence="1">Multi-pass membrane protein</topology>
    </subcellularLocation>
</comment>
<dbReference type="Pfam" id="PF01569">
    <property type="entry name" value="PAP2"/>
    <property type="match status" value="1"/>
</dbReference>
<organism evidence="9 10">
    <name type="scientific">Streptomyces populi</name>
    <dbReference type="NCBI Taxonomy" id="2058924"/>
    <lineage>
        <taxon>Bacteria</taxon>
        <taxon>Bacillati</taxon>
        <taxon>Actinomycetota</taxon>
        <taxon>Actinomycetes</taxon>
        <taxon>Kitasatosporales</taxon>
        <taxon>Streptomycetaceae</taxon>
        <taxon>Streptomyces</taxon>
    </lineage>
</organism>
<evidence type="ECO:0000256" key="3">
    <source>
        <dbReference type="ARBA" id="ARBA00022692"/>
    </source>
</evidence>